<feature type="non-terminal residue" evidence="2">
    <location>
        <position position="97"/>
    </location>
</feature>
<gene>
    <name evidence="2" type="ORF">DYB25_010073</name>
</gene>
<dbReference type="EMBL" id="QUTA01002540">
    <property type="protein sequence ID" value="RHY26735.1"/>
    <property type="molecule type" value="Genomic_DNA"/>
</dbReference>
<feature type="region of interest" description="Disordered" evidence="1">
    <location>
        <begin position="39"/>
        <end position="97"/>
    </location>
</feature>
<accession>A0A397BY15</accession>
<evidence type="ECO:0000256" key="1">
    <source>
        <dbReference type="SAM" id="MobiDB-lite"/>
    </source>
</evidence>
<dbReference type="Proteomes" id="UP000266239">
    <property type="component" value="Unassembled WGS sequence"/>
</dbReference>
<comment type="caution">
    <text evidence="2">The sequence shown here is derived from an EMBL/GenBank/DDBJ whole genome shotgun (WGS) entry which is preliminary data.</text>
</comment>
<evidence type="ECO:0000313" key="3">
    <source>
        <dbReference type="Proteomes" id="UP000266239"/>
    </source>
</evidence>
<proteinExistence type="predicted"/>
<feature type="compositionally biased region" description="Low complexity" evidence="1">
    <location>
        <begin position="78"/>
        <end position="97"/>
    </location>
</feature>
<organism evidence="2 3">
    <name type="scientific">Aphanomyces astaci</name>
    <name type="common">Crayfish plague agent</name>
    <dbReference type="NCBI Taxonomy" id="112090"/>
    <lineage>
        <taxon>Eukaryota</taxon>
        <taxon>Sar</taxon>
        <taxon>Stramenopiles</taxon>
        <taxon>Oomycota</taxon>
        <taxon>Saprolegniomycetes</taxon>
        <taxon>Saprolegniales</taxon>
        <taxon>Verrucalvaceae</taxon>
        <taxon>Aphanomyces</taxon>
    </lineage>
</organism>
<evidence type="ECO:0000313" key="2">
    <source>
        <dbReference type="EMBL" id="RHY26735.1"/>
    </source>
</evidence>
<sequence>MDSITEWDARDGEGSDALVLTPREKIPCLDTIGSYEDQRGCGSISSNISSPRRSSSVCSDVATVETVGSSEDQRGWGSESSNTSSPRSESSNTSSPR</sequence>
<feature type="compositionally biased region" description="Low complexity" evidence="1">
    <location>
        <begin position="40"/>
        <end position="59"/>
    </location>
</feature>
<dbReference type="VEuPathDB" id="FungiDB:H257_17174"/>
<protein>
    <submittedName>
        <fullName evidence="2">Uncharacterized protein</fullName>
    </submittedName>
</protein>
<reference evidence="2 3" key="1">
    <citation type="submission" date="2018-08" db="EMBL/GenBank/DDBJ databases">
        <title>Aphanomyces genome sequencing and annotation.</title>
        <authorList>
            <person name="Minardi D."/>
            <person name="Oidtmann B."/>
            <person name="Van Der Giezen M."/>
            <person name="Studholme D.J."/>
        </authorList>
    </citation>
    <scope>NUCLEOTIDE SEQUENCE [LARGE SCALE GENOMIC DNA]</scope>
    <source>
        <strain evidence="2 3">Yx</strain>
    </source>
</reference>
<name>A0A397BY15_APHAT</name>
<dbReference type="AlphaFoldDB" id="A0A397BY15"/>